<reference evidence="3" key="1">
    <citation type="submission" date="2025-08" db="UniProtKB">
        <authorList>
            <consortium name="RefSeq"/>
        </authorList>
    </citation>
    <scope>IDENTIFICATION</scope>
</reference>
<dbReference type="InParanoid" id="A0A6P7IKS9"/>
<dbReference type="Proteomes" id="UP000515145">
    <property type="component" value="Chromosome 7"/>
</dbReference>
<dbReference type="PANTHER" id="PTHR15570:SF2">
    <property type="entry name" value="G0_G1 SWITCH PROTEIN 2"/>
    <property type="match status" value="1"/>
</dbReference>
<keyword evidence="1" id="KW-0472">Membrane</keyword>
<keyword evidence="1" id="KW-1133">Transmembrane helix</keyword>
<feature type="transmembrane region" description="Helical" evidence="1">
    <location>
        <begin position="26"/>
        <end position="48"/>
    </location>
</feature>
<name>A0A6P7IKS9_9TELE</name>
<evidence type="ECO:0000313" key="2">
    <source>
        <dbReference type="Proteomes" id="UP000515145"/>
    </source>
</evidence>
<dbReference type="Pfam" id="PF15103">
    <property type="entry name" value="G0-G1_switch_2"/>
    <property type="match status" value="1"/>
</dbReference>
<evidence type="ECO:0000313" key="3">
    <source>
        <dbReference type="RefSeq" id="XP_028266153.1"/>
    </source>
</evidence>
<keyword evidence="1" id="KW-0812">Transmembrane</keyword>
<accession>A0A6P7IKS9</accession>
<dbReference type="InterPro" id="IPR016821">
    <property type="entry name" value="G0S2"/>
</dbReference>
<keyword evidence="2" id="KW-1185">Reference proteome</keyword>
<sequence length="113" mass="12561">MENLSEIIPFAKEMLNQKPNRRMLKIYLLGSSLAVLGMVSGVVETIFLPFVDGVEDEPAEISVMTEKKKKKVEVDSHTSVVDTEVMQTAMIEVKAKHLPTAAQRSNAHRLHAS</sequence>
<dbReference type="GeneID" id="114438791"/>
<dbReference type="PANTHER" id="PTHR15570">
    <property type="entry name" value="G0/G1 SWITCH PROTEIN 2"/>
    <property type="match status" value="1"/>
</dbReference>
<dbReference type="AlphaFoldDB" id="A0A6P7IKS9"/>
<dbReference type="FunCoup" id="A0A6P7IKS9">
    <property type="interactions" value="6"/>
</dbReference>
<dbReference type="CTD" id="50486"/>
<dbReference type="OrthoDB" id="9373743at2759"/>
<gene>
    <name evidence="3" type="primary">g0s2</name>
</gene>
<proteinExistence type="predicted"/>
<protein>
    <submittedName>
        <fullName evidence="3">G0/G1 switch protein 2</fullName>
    </submittedName>
</protein>
<organism evidence="2 3">
    <name type="scientific">Parambassis ranga</name>
    <name type="common">Indian glassy fish</name>
    <dbReference type="NCBI Taxonomy" id="210632"/>
    <lineage>
        <taxon>Eukaryota</taxon>
        <taxon>Metazoa</taxon>
        <taxon>Chordata</taxon>
        <taxon>Craniata</taxon>
        <taxon>Vertebrata</taxon>
        <taxon>Euteleostomi</taxon>
        <taxon>Actinopterygii</taxon>
        <taxon>Neopterygii</taxon>
        <taxon>Teleostei</taxon>
        <taxon>Neoteleostei</taxon>
        <taxon>Acanthomorphata</taxon>
        <taxon>Ovalentaria</taxon>
        <taxon>Ambassidae</taxon>
        <taxon>Parambassis</taxon>
    </lineage>
</organism>
<dbReference type="RefSeq" id="XP_028266153.1">
    <property type="nucleotide sequence ID" value="XM_028410352.1"/>
</dbReference>
<evidence type="ECO:0000256" key="1">
    <source>
        <dbReference type="SAM" id="Phobius"/>
    </source>
</evidence>